<keyword evidence="3" id="KW-1185">Reference proteome</keyword>
<dbReference type="GO" id="GO:0003676">
    <property type="term" value="F:nucleic acid binding"/>
    <property type="evidence" value="ECO:0007669"/>
    <property type="project" value="InterPro"/>
</dbReference>
<evidence type="ECO:0000313" key="4">
    <source>
        <dbReference type="WBParaSite" id="nRc.2.0.1.t40750-RA"/>
    </source>
</evidence>
<evidence type="ECO:0000313" key="3">
    <source>
        <dbReference type="Proteomes" id="UP000887565"/>
    </source>
</evidence>
<protein>
    <submittedName>
        <fullName evidence="4">CCHC-type domain-containing protein</fullName>
    </submittedName>
</protein>
<evidence type="ECO:0000256" key="1">
    <source>
        <dbReference type="PROSITE-ProRule" id="PRU00047"/>
    </source>
</evidence>
<dbReference type="PROSITE" id="PS50158">
    <property type="entry name" value="ZF_CCHC"/>
    <property type="match status" value="1"/>
</dbReference>
<evidence type="ECO:0000259" key="2">
    <source>
        <dbReference type="PROSITE" id="PS50158"/>
    </source>
</evidence>
<accession>A0A915KRM9</accession>
<dbReference type="Proteomes" id="UP000887565">
    <property type="component" value="Unplaced"/>
</dbReference>
<keyword evidence="1" id="KW-0863">Zinc-finger</keyword>
<dbReference type="WBParaSite" id="nRc.2.0.1.t40750-RA">
    <property type="protein sequence ID" value="nRc.2.0.1.t40750-RA"/>
    <property type="gene ID" value="nRc.2.0.1.g40750"/>
</dbReference>
<reference evidence="4" key="1">
    <citation type="submission" date="2022-11" db="UniProtKB">
        <authorList>
            <consortium name="WormBaseParasite"/>
        </authorList>
    </citation>
    <scope>IDENTIFICATION</scope>
</reference>
<dbReference type="GO" id="GO:0008270">
    <property type="term" value="F:zinc ion binding"/>
    <property type="evidence" value="ECO:0007669"/>
    <property type="project" value="UniProtKB-KW"/>
</dbReference>
<name>A0A915KRM9_ROMCU</name>
<keyword evidence="1" id="KW-0862">Zinc</keyword>
<organism evidence="3 4">
    <name type="scientific">Romanomermis culicivorax</name>
    <name type="common">Nematode worm</name>
    <dbReference type="NCBI Taxonomy" id="13658"/>
    <lineage>
        <taxon>Eukaryota</taxon>
        <taxon>Metazoa</taxon>
        <taxon>Ecdysozoa</taxon>
        <taxon>Nematoda</taxon>
        <taxon>Enoplea</taxon>
        <taxon>Dorylaimia</taxon>
        <taxon>Mermithida</taxon>
        <taxon>Mermithoidea</taxon>
        <taxon>Mermithidae</taxon>
        <taxon>Romanomermis</taxon>
    </lineage>
</organism>
<proteinExistence type="predicted"/>
<feature type="domain" description="CCHC-type" evidence="2">
    <location>
        <begin position="130"/>
        <end position="143"/>
    </location>
</feature>
<sequence>MVLQGIPDHADAYKRAFLEANLGSPALSSFQELKREPNPPHSYANYIQQLQIIYPDGRDADIYQQLIYDREQKRTETTNSNKQMDAKLHFLRQEFEAKISQLHNGNVEQNMVWCDNCHRGHPTIDCKSPCRHCGRAGHRNKECLLLKRSTPAYQQAWTTGCICYACPVHNPAQVIWPQQVPAQPPIITAVQPAKTKIIKRNQGTIMKKYVNKSSMSTVKVKKQPVHPNHGDQTKCANST</sequence>
<keyword evidence="1" id="KW-0479">Metal-binding</keyword>
<dbReference type="AlphaFoldDB" id="A0A915KRM9"/>
<dbReference type="InterPro" id="IPR001878">
    <property type="entry name" value="Znf_CCHC"/>
</dbReference>